<dbReference type="PROSITE" id="PS51016">
    <property type="entry name" value="MYTH4"/>
    <property type="match status" value="1"/>
</dbReference>
<proteinExistence type="predicted"/>
<organism evidence="2 3">
    <name type="scientific">Timema podura</name>
    <name type="common">Walking stick</name>
    <dbReference type="NCBI Taxonomy" id="61482"/>
    <lineage>
        <taxon>Eukaryota</taxon>
        <taxon>Metazoa</taxon>
        <taxon>Ecdysozoa</taxon>
        <taxon>Arthropoda</taxon>
        <taxon>Hexapoda</taxon>
        <taxon>Insecta</taxon>
        <taxon>Pterygota</taxon>
        <taxon>Neoptera</taxon>
        <taxon>Polyneoptera</taxon>
        <taxon>Phasmatodea</taxon>
        <taxon>Timematodea</taxon>
        <taxon>Timematoidea</taxon>
        <taxon>Timematidae</taxon>
        <taxon>Timema</taxon>
    </lineage>
</organism>
<dbReference type="InterPro" id="IPR051567">
    <property type="entry name" value="Unconventional_Myosin_ATPase"/>
</dbReference>
<sequence>ELAEDACHAFSAILKYMGDLPTRRSRGGVEYTDIIFRVALKNDMLRDEIYCQIMKQLTDNRNRLSEERGWELMWLATGLFACSQNLLK</sequence>
<keyword evidence="3" id="KW-1185">Reference proteome</keyword>
<dbReference type="EMBL" id="CAJPIN010093074">
    <property type="protein sequence ID" value="CAG2068533.1"/>
    <property type="molecule type" value="Genomic_DNA"/>
</dbReference>
<dbReference type="PANTHER" id="PTHR22692:SF33">
    <property type="entry name" value="MYOSIN"/>
    <property type="match status" value="1"/>
</dbReference>
<reference evidence="2" key="1">
    <citation type="submission" date="2021-03" db="EMBL/GenBank/DDBJ databases">
        <authorList>
            <person name="Tran Van P."/>
        </authorList>
    </citation>
    <scope>NUCLEOTIDE SEQUENCE</scope>
</reference>
<feature type="non-terminal residue" evidence="2">
    <location>
        <position position="1"/>
    </location>
</feature>
<evidence type="ECO:0000313" key="2">
    <source>
        <dbReference type="EMBL" id="CAG2068533.1"/>
    </source>
</evidence>
<evidence type="ECO:0000259" key="1">
    <source>
        <dbReference type="PROSITE" id="PS51016"/>
    </source>
</evidence>
<dbReference type="Proteomes" id="UP001153148">
    <property type="component" value="Unassembled WGS sequence"/>
</dbReference>
<evidence type="ECO:0000313" key="3">
    <source>
        <dbReference type="Proteomes" id="UP001153148"/>
    </source>
</evidence>
<dbReference type="Gene3D" id="1.25.40.530">
    <property type="entry name" value="MyTH4 domain"/>
    <property type="match status" value="1"/>
</dbReference>
<dbReference type="PANTHER" id="PTHR22692">
    <property type="entry name" value="MYOSIN VII, XV"/>
    <property type="match status" value="1"/>
</dbReference>
<dbReference type="SMART" id="SM00139">
    <property type="entry name" value="MyTH4"/>
    <property type="match status" value="1"/>
</dbReference>
<feature type="domain" description="MyTH4" evidence="1">
    <location>
        <begin position="1"/>
        <end position="88"/>
    </location>
</feature>
<name>A0ABN7PLD8_TIMPD</name>
<dbReference type="InterPro" id="IPR000857">
    <property type="entry name" value="MyTH4_dom"/>
</dbReference>
<protein>
    <recommendedName>
        <fullName evidence="1">MyTH4 domain-containing protein</fullName>
    </recommendedName>
</protein>
<gene>
    <name evidence="2" type="ORF">TPAB3V08_LOCUS15476</name>
</gene>
<feature type="non-terminal residue" evidence="2">
    <location>
        <position position="88"/>
    </location>
</feature>
<dbReference type="InterPro" id="IPR038185">
    <property type="entry name" value="MyTH4_dom_sf"/>
</dbReference>
<accession>A0ABN7PLD8</accession>
<comment type="caution">
    <text evidence="2">The sequence shown here is derived from an EMBL/GenBank/DDBJ whole genome shotgun (WGS) entry which is preliminary data.</text>
</comment>
<dbReference type="Pfam" id="PF00784">
    <property type="entry name" value="MyTH4"/>
    <property type="match status" value="1"/>
</dbReference>